<sequence length="652" mass="69513">MRIATISTCKTLASLLLCPLPYAALAQEPAPFDLGSLILSAAGIAVDPLTAPASVTVVTGAELETAGVSDLTDALRGVPGVAVAGGTDAENILIRGMPAEYTLLLVDGQRLNSRQSRTNGSGGVDQYFIPPVAAIARIEILRGPMSALYGSDAIGGVINIITKPVAPVWTGSVTVETMAPVESDDSAQTQGTYYLSGPLAGETLGLQLWGRRLDRAGSSRLENGSVVGADDRDVTDHTARLTWAPWATETFFLQFGGTDMRRSGDATEFDDRRRTAALGYEGARGGWDLTTLLAQEEAQRETSTSRTGRAPEITTTSFDFKASGTAGAQGNHGLTLGLQILDTAIRDQNLGLGETETTRFDNRQWAVFAEDVWDLTDRVTLTLGARYTDDATFGGALTPRAYATYAITDHLVLAGGVSTGYKTPELRETTQSYYSCTGGSCARAVVPGNPDLEPEESTSYELGLRYETGLTTAAITAYKTDFRNRIDSRDTGTQFSGTTDLYEWFNIGKAETAGVEITASHFVTARVKIGGSYSYTHSEQLTGDLQGEPFSRTPSHQASLRFDWQTARPGLDLWAAANYIGDSSTASISRGAKVVTEYDGYATLDIGLSYPLNDQLTLRGAVFNLTDTAITQEDQGTAKNGQTLQLGLTATF</sequence>
<evidence type="ECO:0000256" key="12">
    <source>
        <dbReference type="SAM" id="SignalP"/>
    </source>
</evidence>
<dbReference type="Pfam" id="PF00593">
    <property type="entry name" value="TonB_dep_Rec_b-barrel"/>
    <property type="match status" value="1"/>
</dbReference>
<comment type="subcellular location">
    <subcellularLocation>
        <location evidence="1 10">Cell outer membrane</location>
        <topology evidence="1 10">Multi-pass membrane protein</topology>
    </subcellularLocation>
</comment>
<evidence type="ECO:0000256" key="11">
    <source>
        <dbReference type="RuleBase" id="RU003357"/>
    </source>
</evidence>
<dbReference type="CDD" id="cd01347">
    <property type="entry name" value="ligand_gated_channel"/>
    <property type="match status" value="1"/>
</dbReference>
<keyword evidence="8 10" id="KW-0472">Membrane</keyword>
<dbReference type="RefSeq" id="WP_087207753.1">
    <property type="nucleotide sequence ID" value="NZ_CP021431.1"/>
</dbReference>
<feature type="signal peptide" evidence="12">
    <location>
        <begin position="1"/>
        <end position="26"/>
    </location>
</feature>
<keyword evidence="6" id="KW-0406">Ion transport</keyword>
<dbReference type="InterPro" id="IPR037066">
    <property type="entry name" value="Plug_dom_sf"/>
</dbReference>
<keyword evidence="4 10" id="KW-0812">Transmembrane</keyword>
<evidence type="ECO:0000313" key="15">
    <source>
        <dbReference type="EMBL" id="ARU01166.1"/>
    </source>
</evidence>
<evidence type="ECO:0000256" key="4">
    <source>
        <dbReference type="ARBA" id="ARBA00022692"/>
    </source>
</evidence>
<keyword evidence="3 10" id="KW-1134">Transmembrane beta strand</keyword>
<accession>A0A1Y0EC34</accession>
<name>A0A1Y0EC34_9RHOB</name>
<dbReference type="PROSITE" id="PS52016">
    <property type="entry name" value="TONB_DEPENDENT_REC_3"/>
    <property type="match status" value="1"/>
</dbReference>
<protein>
    <submittedName>
        <fullName evidence="15">Colicin I receptor</fullName>
    </submittedName>
</protein>
<dbReference type="InterPro" id="IPR012910">
    <property type="entry name" value="Plug_dom"/>
</dbReference>
<dbReference type="GO" id="GO:0015344">
    <property type="term" value="F:siderophore uptake transmembrane transporter activity"/>
    <property type="evidence" value="ECO:0007669"/>
    <property type="project" value="TreeGrafter"/>
</dbReference>
<dbReference type="Pfam" id="PF07715">
    <property type="entry name" value="Plug"/>
    <property type="match status" value="1"/>
</dbReference>
<evidence type="ECO:0000256" key="10">
    <source>
        <dbReference type="PROSITE-ProRule" id="PRU01360"/>
    </source>
</evidence>
<dbReference type="PANTHER" id="PTHR30069:SF53">
    <property type="entry name" value="COLICIN I RECEPTOR-RELATED"/>
    <property type="match status" value="1"/>
</dbReference>
<dbReference type="Proteomes" id="UP000195273">
    <property type="component" value="Chromosome"/>
</dbReference>
<dbReference type="PANTHER" id="PTHR30069">
    <property type="entry name" value="TONB-DEPENDENT OUTER MEMBRANE RECEPTOR"/>
    <property type="match status" value="1"/>
</dbReference>
<evidence type="ECO:0000256" key="1">
    <source>
        <dbReference type="ARBA" id="ARBA00004571"/>
    </source>
</evidence>
<dbReference type="InterPro" id="IPR039426">
    <property type="entry name" value="TonB-dep_rcpt-like"/>
</dbReference>
<dbReference type="InterPro" id="IPR036942">
    <property type="entry name" value="Beta-barrel_TonB_sf"/>
</dbReference>
<evidence type="ECO:0000256" key="8">
    <source>
        <dbReference type="ARBA" id="ARBA00023136"/>
    </source>
</evidence>
<dbReference type="InterPro" id="IPR000531">
    <property type="entry name" value="Beta-barrel_TonB"/>
</dbReference>
<reference evidence="15 16" key="1">
    <citation type="submission" date="2017-05" db="EMBL/GenBank/DDBJ databases">
        <title>Genome Sequence of Loktanella vestfoldensis Strain SMR4r Isolated from a Culture of the Diatom Skeletonema marinoi.</title>
        <authorList>
            <person name="Topel M."/>
            <person name="Pinder M.I.M."/>
            <person name="Johansson O.N."/>
            <person name="Kourtchenko O."/>
            <person name="Godhe A."/>
            <person name="Clarke A.K."/>
        </authorList>
    </citation>
    <scope>NUCLEOTIDE SEQUENCE [LARGE SCALE GENOMIC DNA]</scope>
    <source>
        <strain evidence="15 16">SMR4r</strain>
    </source>
</reference>
<evidence type="ECO:0000256" key="2">
    <source>
        <dbReference type="ARBA" id="ARBA00022448"/>
    </source>
</evidence>
<keyword evidence="7 11" id="KW-0798">TonB box</keyword>
<dbReference type="OrthoDB" id="9796221at2"/>
<keyword evidence="9 10" id="KW-0998">Cell outer membrane</keyword>
<evidence type="ECO:0000256" key="9">
    <source>
        <dbReference type="ARBA" id="ARBA00023237"/>
    </source>
</evidence>
<dbReference type="SUPFAM" id="SSF56935">
    <property type="entry name" value="Porins"/>
    <property type="match status" value="1"/>
</dbReference>
<keyword evidence="16" id="KW-1185">Reference proteome</keyword>
<organism evidence="15 16">
    <name type="scientific">Yoonia vestfoldensis</name>
    <dbReference type="NCBI Taxonomy" id="245188"/>
    <lineage>
        <taxon>Bacteria</taxon>
        <taxon>Pseudomonadati</taxon>
        <taxon>Pseudomonadota</taxon>
        <taxon>Alphaproteobacteria</taxon>
        <taxon>Rhodobacterales</taxon>
        <taxon>Paracoccaceae</taxon>
        <taxon>Yoonia</taxon>
    </lineage>
</organism>
<evidence type="ECO:0000256" key="7">
    <source>
        <dbReference type="ARBA" id="ARBA00023077"/>
    </source>
</evidence>
<gene>
    <name evidence="15" type="primary">cirA</name>
    <name evidence="15" type="ORF">LOKVESSMR4R_01853</name>
</gene>
<dbReference type="Gene3D" id="2.40.170.20">
    <property type="entry name" value="TonB-dependent receptor, beta-barrel domain"/>
    <property type="match status" value="1"/>
</dbReference>
<evidence type="ECO:0000256" key="3">
    <source>
        <dbReference type="ARBA" id="ARBA00022452"/>
    </source>
</evidence>
<dbReference type="GO" id="GO:0009279">
    <property type="term" value="C:cell outer membrane"/>
    <property type="evidence" value="ECO:0007669"/>
    <property type="project" value="UniProtKB-SubCell"/>
</dbReference>
<keyword evidence="5 12" id="KW-0732">Signal</keyword>
<evidence type="ECO:0000313" key="16">
    <source>
        <dbReference type="Proteomes" id="UP000195273"/>
    </source>
</evidence>
<dbReference type="GO" id="GO:0044718">
    <property type="term" value="P:siderophore transmembrane transport"/>
    <property type="evidence" value="ECO:0007669"/>
    <property type="project" value="TreeGrafter"/>
</dbReference>
<dbReference type="Gene3D" id="2.170.130.10">
    <property type="entry name" value="TonB-dependent receptor, plug domain"/>
    <property type="match status" value="1"/>
</dbReference>
<proteinExistence type="inferred from homology"/>
<evidence type="ECO:0000256" key="5">
    <source>
        <dbReference type="ARBA" id="ARBA00022729"/>
    </source>
</evidence>
<dbReference type="AlphaFoldDB" id="A0A1Y0EC34"/>
<evidence type="ECO:0000259" key="14">
    <source>
        <dbReference type="Pfam" id="PF07715"/>
    </source>
</evidence>
<dbReference type="KEGG" id="lvs:LOKVESSMR4R_01853"/>
<dbReference type="EMBL" id="CP021431">
    <property type="protein sequence ID" value="ARU01166.1"/>
    <property type="molecule type" value="Genomic_DNA"/>
</dbReference>
<keyword evidence="2 10" id="KW-0813">Transport</keyword>
<keyword evidence="15" id="KW-0675">Receptor</keyword>
<evidence type="ECO:0000256" key="6">
    <source>
        <dbReference type="ARBA" id="ARBA00023065"/>
    </source>
</evidence>
<feature type="chain" id="PRO_5013231266" evidence="12">
    <location>
        <begin position="27"/>
        <end position="652"/>
    </location>
</feature>
<comment type="similarity">
    <text evidence="10 11">Belongs to the TonB-dependent receptor family.</text>
</comment>
<feature type="domain" description="TonB-dependent receptor plug" evidence="14">
    <location>
        <begin position="50"/>
        <end position="157"/>
    </location>
</feature>
<feature type="domain" description="TonB-dependent receptor-like beta-barrel" evidence="13">
    <location>
        <begin position="231"/>
        <end position="625"/>
    </location>
</feature>
<evidence type="ECO:0000259" key="13">
    <source>
        <dbReference type="Pfam" id="PF00593"/>
    </source>
</evidence>